<feature type="repeat" description="TPR" evidence="1">
    <location>
        <begin position="330"/>
        <end position="363"/>
    </location>
</feature>
<dbReference type="InterPro" id="IPR011990">
    <property type="entry name" value="TPR-like_helical_dom_sf"/>
</dbReference>
<dbReference type="RefSeq" id="WP_163297513.1">
    <property type="nucleotide sequence ID" value="NZ_JAAGRR010000002.1"/>
</dbReference>
<dbReference type="PROSITE" id="PS50005">
    <property type="entry name" value="TPR"/>
    <property type="match status" value="1"/>
</dbReference>
<accession>A0A6N9TNM7</accession>
<keyword evidence="4" id="KW-1185">Reference proteome</keyword>
<dbReference type="Gene3D" id="1.25.40.10">
    <property type="entry name" value="Tetratricopeptide repeat domain"/>
    <property type="match status" value="1"/>
</dbReference>
<dbReference type="Proteomes" id="UP000469346">
    <property type="component" value="Unassembled WGS sequence"/>
</dbReference>
<organism evidence="3 4">
    <name type="scientific">Dissulfurirhabdus thermomarina</name>
    <dbReference type="NCBI Taxonomy" id="1765737"/>
    <lineage>
        <taxon>Bacteria</taxon>
        <taxon>Deltaproteobacteria</taxon>
        <taxon>Dissulfurirhabdaceae</taxon>
        <taxon>Dissulfurirhabdus</taxon>
    </lineage>
</organism>
<dbReference type="EMBL" id="JAAGRR010000002">
    <property type="protein sequence ID" value="NDY41354.1"/>
    <property type="molecule type" value="Genomic_DNA"/>
</dbReference>
<evidence type="ECO:0000256" key="1">
    <source>
        <dbReference type="PROSITE-ProRule" id="PRU00339"/>
    </source>
</evidence>
<evidence type="ECO:0000313" key="3">
    <source>
        <dbReference type="EMBL" id="NDY41354.1"/>
    </source>
</evidence>
<evidence type="ECO:0000313" key="4">
    <source>
        <dbReference type="Proteomes" id="UP000469346"/>
    </source>
</evidence>
<feature type="chain" id="PRO_5026726145" evidence="2">
    <location>
        <begin position="36"/>
        <end position="623"/>
    </location>
</feature>
<dbReference type="AlphaFoldDB" id="A0A6N9TNM7"/>
<feature type="signal peptide" evidence="2">
    <location>
        <begin position="1"/>
        <end position="35"/>
    </location>
</feature>
<reference evidence="3 4" key="1">
    <citation type="submission" date="2020-02" db="EMBL/GenBank/DDBJ databases">
        <title>Comparative genomics of sulfur disproportionating microorganisms.</title>
        <authorList>
            <person name="Ward L.M."/>
            <person name="Bertran E."/>
            <person name="Johnston D.T."/>
        </authorList>
    </citation>
    <scope>NUCLEOTIDE SEQUENCE [LARGE SCALE GENOMIC DNA]</scope>
    <source>
        <strain evidence="3 4">DSM 100025</strain>
    </source>
</reference>
<dbReference type="InterPro" id="IPR019734">
    <property type="entry name" value="TPR_rpt"/>
</dbReference>
<comment type="caution">
    <text evidence="3">The sequence shown here is derived from an EMBL/GenBank/DDBJ whole genome shotgun (WGS) entry which is preliminary data.</text>
</comment>
<name>A0A6N9TNM7_DISTH</name>
<proteinExistence type="predicted"/>
<evidence type="ECO:0000256" key="2">
    <source>
        <dbReference type="SAM" id="SignalP"/>
    </source>
</evidence>
<gene>
    <name evidence="3" type="ORF">G3N55_00620</name>
</gene>
<keyword evidence="2" id="KW-0732">Signal</keyword>
<keyword evidence="1" id="KW-0802">TPR repeat</keyword>
<sequence length="623" mass="69346">MQPRPKTVQTTAAALAAGLCLCLAVALGGPGPAAGAEPGGGLAISVNVLGYDVPVFRFKKSRLGRTYFLDHGGREWSFGPADKRRFLGEFMVYAKSAKFLDPEIEERYDLLAQYAPGKTPHPATLVLSYLEEELAQGRGWSSVLDDALLFAAEPLFLDRSDYLAFVTRAADQARRPLKDLNLVRRIEKSVPKGPARTRVLGLSYAVAGSDYRERAFPYLMTPAETFPAIPDRLFLEVLYEVALPRYKSLLRSSWDRAAAFKAGLFARVREARPRFADAFQKNFSEAAACNEKVALTKRAFDRGDYQTCHEYLNQVLADCSIRQEIGQDLSETFLNLGRVLLSQGQNEVAGELFGLAVKYSPASAKVEGRIVRIVKDQIQTDLRGGELDHAAATLDFALHFTEKCDLAGLTWKHLSLAIPRLVADGQTRQAERLFEQRLAVVDSCLGKPDLFEKYLFLADQFRRSGFEEEWLKYAKKALSFRGDPALSARLVRTYRRRAETLASAENFILAAHALEEAADIADAATKKALEEERIGLVVTHCRRLVAKKRFESAEWLLAQLPGTHPKVRSALKELAIAWGKDAIAKGECRTAAEKLRAYRELDPAVRRLMDEATACTSIFDKLF</sequence>
<protein>
    <submittedName>
        <fullName evidence="3">Uncharacterized protein</fullName>
    </submittedName>
</protein>
<dbReference type="SUPFAM" id="SSF48452">
    <property type="entry name" value="TPR-like"/>
    <property type="match status" value="1"/>
</dbReference>